<dbReference type="Pfam" id="PF17197">
    <property type="entry name" value="DUF5134"/>
    <property type="match status" value="1"/>
</dbReference>
<keyword evidence="1" id="KW-0472">Membrane</keyword>
<feature type="transmembrane region" description="Helical" evidence="1">
    <location>
        <begin position="149"/>
        <end position="172"/>
    </location>
</feature>
<feature type="transmembrane region" description="Helical" evidence="1">
    <location>
        <begin position="65"/>
        <end position="87"/>
    </location>
</feature>
<sequence length="218" mass="22783">MTGSSWVDGLFGTLLVLSALYSIGRLAASRRGENSVQPPGEATHLLMALGMAAMFLPAADPLPRAVWLTVFVLNGAWLLAGLPKAAAADGRWGREQRHHLHLAVSSGAMVYMLAMMGPAGHEQPTAIVALPGTGGAVLAHDHGAGGVSLVPVTAALALYFLAHVLWTLVTAIRTPEPDRRPDGPVATIPAILVEPRLTTACHVVMGLGMAYMFTLMLG</sequence>
<organism evidence="2 3">
    <name type="scientific">Actinokineospora iranica</name>
    <dbReference type="NCBI Taxonomy" id="1271860"/>
    <lineage>
        <taxon>Bacteria</taxon>
        <taxon>Bacillati</taxon>
        <taxon>Actinomycetota</taxon>
        <taxon>Actinomycetes</taxon>
        <taxon>Pseudonocardiales</taxon>
        <taxon>Pseudonocardiaceae</taxon>
        <taxon>Actinokineospora</taxon>
    </lineage>
</organism>
<evidence type="ECO:0000313" key="3">
    <source>
        <dbReference type="Proteomes" id="UP000199501"/>
    </source>
</evidence>
<keyword evidence="1" id="KW-1133">Transmembrane helix</keyword>
<feature type="transmembrane region" description="Helical" evidence="1">
    <location>
        <begin position="6"/>
        <end position="28"/>
    </location>
</feature>
<evidence type="ECO:0008006" key="4">
    <source>
        <dbReference type="Google" id="ProtNLM"/>
    </source>
</evidence>
<gene>
    <name evidence="2" type="ORF">SAMN05216174_10222</name>
</gene>
<reference evidence="3" key="1">
    <citation type="submission" date="2016-10" db="EMBL/GenBank/DDBJ databases">
        <authorList>
            <person name="Varghese N."/>
            <person name="Submissions S."/>
        </authorList>
    </citation>
    <scope>NUCLEOTIDE SEQUENCE [LARGE SCALE GENOMIC DNA]</scope>
    <source>
        <strain evidence="3">IBRC-M 10403</strain>
    </source>
</reference>
<protein>
    <recommendedName>
        <fullName evidence="4">DUF5134 domain-containing protein</fullName>
    </recommendedName>
</protein>
<dbReference type="RefSeq" id="WP_091448839.1">
    <property type="nucleotide sequence ID" value="NZ_FMZZ01000002.1"/>
</dbReference>
<proteinExistence type="predicted"/>
<dbReference type="InterPro" id="IPR033458">
    <property type="entry name" value="DUF5134"/>
</dbReference>
<keyword evidence="3" id="KW-1185">Reference proteome</keyword>
<keyword evidence="1" id="KW-0812">Transmembrane</keyword>
<evidence type="ECO:0000256" key="1">
    <source>
        <dbReference type="SAM" id="Phobius"/>
    </source>
</evidence>
<dbReference type="OrthoDB" id="3635896at2"/>
<dbReference type="EMBL" id="FMZZ01000002">
    <property type="protein sequence ID" value="SDC41433.1"/>
    <property type="molecule type" value="Genomic_DNA"/>
</dbReference>
<name>A0A1G6LE10_9PSEU</name>
<feature type="transmembrane region" description="Helical" evidence="1">
    <location>
        <begin position="40"/>
        <end position="59"/>
    </location>
</feature>
<dbReference type="AlphaFoldDB" id="A0A1G6LE10"/>
<evidence type="ECO:0000313" key="2">
    <source>
        <dbReference type="EMBL" id="SDC41433.1"/>
    </source>
</evidence>
<accession>A0A1G6LE10</accession>
<dbReference type="Proteomes" id="UP000199501">
    <property type="component" value="Unassembled WGS sequence"/>
</dbReference>
<feature type="transmembrane region" description="Helical" evidence="1">
    <location>
        <begin position="99"/>
        <end position="117"/>
    </location>
</feature>